<dbReference type="GO" id="GO:0008422">
    <property type="term" value="F:beta-glucosidase activity"/>
    <property type="evidence" value="ECO:0007669"/>
    <property type="project" value="TreeGrafter"/>
</dbReference>
<evidence type="ECO:0000313" key="2">
    <source>
        <dbReference type="EMBL" id="KAK7910314.1"/>
    </source>
</evidence>
<name>A0AAW0NWY9_9GOBI</name>
<sequence>MTDWGEKSTAELMSTYVAKDSGFAVPKEGWRICLAHEFKEKRKPFQATDVSLSQIFEHVSFGIRYLKWWYKKTQVEKKAAFIDIFGAQPLRQIYGVPLGGIGGGTITRGWRGEFCRWQLNPGMYTYKTVTANQFTVCLRRDGQTVYQQVLSVERPPTLQGWNWGYCGEYAFYHALYPRAWTVYHLPGQNVTLTCRQISPSSLMIIRIQVCR</sequence>
<dbReference type="PANTHER" id="PTHR12654:SF0">
    <property type="entry name" value="NON-LYSOSOMAL GLUCOSYLCERAMIDASE"/>
    <property type="match status" value="1"/>
</dbReference>
<organism evidence="2 3">
    <name type="scientific">Mugilogobius chulae</name>
    <name type="common">yellowstripe goby</name>
    <dbReference type="NCBI Taxonomy" id="88201"/>
    <lineage>
        <taxon>Eukaryota</taxon>
        <taxon>Metazoa</taxon>
        <taxon>Chordata</taxon>
        <taxon>Craniata</taxon>
        <taxon>Vertebrata</taxon>
        <taxon>Euteleostomi</taxon>
        <taxon>Actinopterygii</taxon>
        <taxon>Neopterygii</taxon>
        <taxon>Teleostei</taxon>
        <taxon>Neoteleostei</taxon>
        <taxon>Acanthomorphata</taxon>
        <taxon>Gobiaria</taxon>
        <taxon>Gobiiformes</taxon>
        <taxon>Gobioidei</taxon>
        <taxon>Gobiidae</taxon>
        <taxon>Gobionellinae</taxon>
        <taxon>Mugilogobius</taxon>
    </lineage>
</organism>
<evidence type="ECO:0000259" key="1">
    <source>
        <dbReference type="Pfam" id="PF12215"/>
    </source>
</evidence>
<feature type="domain" description="Glycosyl-hydrolase family 116 N-terminal" evidence="1">
    <location>
        <begin position="95"/>
        <end position="199"/>
    </location>
</feature>
<dbReference type="InterPro" id="IPR024462">
    <property type="entry name" value="GH116_N"/>
</dbReference>
<proteinExistence type="predicted"/>
<accession>A0AAW0NWY9</accession>
<evidence type="ECO:0000313" key="3">
    <source>
        <dbReference type="Proteomes" id="UP001460270"/>
    </source>
</evidence>
<dbReference type="Pfam" id="PF12215">
    <property type="entry name" value="Glyco_hydr_116N"/>
    <property type="match status" value="1"/>
</dbReference>
<dbReference type="AlphaFoldDB" id="A0AAW0NWY9"/>
<comment type="caution">
    <text evidence="2">The sequence shown here is derived from an EMBL/GenBank/DDBJ whole genome shotgun (WGS) entry which is preliminary data.</text>
</comment>
<protein>
    <recommendedName>
        <fullName evidence="1">Glycosyl-hydrolase family 116 N-terminal domain-containing protein</fullName>
    </recommendedName>
</protein>
<dbReference type="GO" id="GO:0007417">
    <property type="term" value="P:central nervous system development"/>
    <property type="evidence" value="ECO:0007669"/>
    <property type="project" value="TreeGrafter"/>
</dbReference>
<dbReference type="PANTHER" id="PTHR12654">
    <property type="entry name" value="BILE ACID BETA-GLUCOSIDASE-RELATED"/>
    <property type="match status" value="1"/>
</dbReference>
<dbReference type="EMBL" id="JBBPFD010000010">
    <property type="protein sequence ID" value="KAK7910314.1"/>
    <property type="molecule type" value="Genomic_DNA"/>
</dbReference>
<reference evidence="3" key="1">
    <citation type="submission" date="2024-04" db="EMBL/GenBank/DDBJ databases">
        <title>Salinicola lusitanus LLJ914,a marine bacterium isolated from the Okinawa Trough.</title>
        <authorList>
            <person name="Li J."/>
        </authorList>
    </citation>
    <scope>NUCLEOTIDE SEQUENCE [LARGE SCALE GENOMIC DNA]</scope>
</reference>
<keyword evidence="3" id="KW-1185">Reference proteome</keyword>
<dbReference type="InterPro" id="IPR052566">
    <property type="entry name" value="Non-lysos_glucosylceramidase"/>
</dbReference>
<gene>
    <name evidence="2" type="ORF">WMY93_014998</name>
</gene>
<dbReference type="Proteomes" id="UP001460270">
    <property type="component" value="Unassembled WGS sequence"/>
</dbReference>